<name>A0AAQ4D5U9_AMBAM</name>
<evidence type="ECO:0000313" key="4">
    <source>
        <dbReference type="EMBL" id="KAK8757839.1"/>
    </source>
</evidence>
<organism evidence="4 5">
    <name type="scientific">Amblyomma americanum</name>
    <name type="common">Lone star tick</name>
    <dbReference type="NCBI Taxonomy" id="6943"/>
    <lineage>
        <taxon>Eukaryota</taxon>
        <taxon>Metazoa</taxon>
        <taxon>Ecdysozoa</taxon>
        <taxon>Arthropoda</taxon>
        <taxon>Chelicerata</taxon>
        <taxon>Arachnida</taxon>
        <taxon>Acari</taxon>
        <taxon>Parasitiformes</taxon>
        <taxon>Ixodida</taxon>
        <taxon>Ixodoidea</taxon>
        <taxon>Ixodidae</taxon>
        <taxon>Amblyomminae</taxon>
        <taxon>Amblyomma</taxon>
    </lineage>
</organism>
<keyword evidence="2" id="KW-0808">Transferase</keyword>
<evidence type="ECO:0000256" key="2">
    <source>
        <dbReference type="ARBA" id="ARBA00022679"/>
    </source>
</evidence>
<sequence>MPPTRVKPFYQVIDGVKRCPLITPDRLKDIMNFVPKKGDILQFSFPKAGAHWVQFTVQMILQGGEPVQNYEDFTTATCLLDYIGLRDWDRPTTALYGLYMSHVLPPPENFNPEAKYIYTARNPWDCCVSFYHMAKALDVYCFQEGTFEDFFESFLEGDFGYGDYFEHLLAGYSLKDEPNTLFLTYEDMKRDTRGTVMRIARFLGEGYARALEKNRGELLERILENLTVDRMRGILVLNLAAHKDPRIDVRLKEKNVTASEGYEGCRTKFPFVRKGEVGGWKSYFSAEQLRRMEEAIVRKTRGSDVMDLWHEIREEARRLSEG</sequence>
<dbReference type="Pfam" id="PF00685">
    <property type="entry name" value="Sulfotransfer_1"/>
    <property type="match status" value="1"/>
</dbReference>
<dbReference type="Proteomes" id="UP001321473">
    <property type="component" value="Unassembled WGS sequence"/>
</dbReference>
<feature type="domain" description="Sulfotransferase" evidence="3">
    <location>
        <begin position="38"/>
        <end position="302"/>
    </location>
</feature>
<evidence type="ECO:0000259" key="3">
    <source>
        <dbReference type="Pfam" id="PF00685"/>
    </source>
</evidence>
<evidence type="ECO:0000313" key="5">
    <source>
        <dbReference type="Proteomes" id="UP001321473"/>
    </source>
</evidence>
<reference evidence="4 5" key="1">
    <citation type="journal article" date="2023" name="Arcadia Sci">
        <title>De novo assembly of a long-read Amblyomma americanum tick genome.</title>
        <authorList>
            <person name="Chou S."/>
            <person name="Poskanzer K.E."/>
            <person name="Rollins M."/>
            <person name="Thuy-Boun P.S."/>
        </authorList>
    </citation>
    <scope>NUCLEOTIDE SEQUENCE [LARGE SCALE GENOMIC DNA]</scope>
    <source>
        <strain evidence="4">F_SG_1</strain>
        <tissue evidence="4">Salivary glands</tissue>
    </source>
</reference>
<dbReference type="Gene3D" id="3.40.50.300">
    <property type="entry name" value="P-loop containing nucleotide triphosphate hydrolases"/>
    <property type="match status" value="1"/>
</dbReference>
<comment type="similarity">
    <text evidence="1">Belongs to the sulfotransferase 1 family.</text>
</comment>
<dbReference type="SUPFAM" id="SSF52540">
    <property type="entry name" value="P-loop containing nucleoside triphosphate hydrolases"/>
    <property type="match status" value="1"/>
</dbReference>
<comment type="caution">
    <text evidence="4">The sequence shown here is derived from an EMBL/GenBank/DDBJ whole genome shotgun (WGS) entry which is preliminary data.</text>
</comment>
<dbReference type="GO" id="GO:0008146">
    <property type="term" value="F:sulfotransferase activity"/>
    <property type="evidence" value="ECO:0007669"/>
    <property type="project" value="InterPro"/>
</dbReference>
<gene>
    <name evidence="4" type="ORF">V5799_004530</name>
</gene>
<dbReference type="AlphaFoldDB" id="A0AAQ4D5U9"/>
<dbReference type="InterPro" id="IPR000863">
    <property type="entry name" value="Sulfotransferase_dom"/>
</dbReference>
<accession>A0AAQ4D5U9</accession>
<protein>
    <recommendedName>
        <fullName evidence="3">Sulfotransferase domain-containing protein</fullName>
    </recommendedName>
</protein>
<dbReference type="InterPro" id="IPR027417">
    <property type="entry name" value="P-loop_NTPase"/>
</dbReference>
<keyword evidence="5" id="KW-1185">Reference proteome</keyword>
<dbReference type="EMBL" id="JARKHS020034759">
    <property type="protein sequence ID" value="KAK8757839.1"/>
    <property type="molecule type" value="Genomic_DNA"/>
</dbReference>
<dbReference type="PANTHER" id="PTHR11783">
    <property type="entry name" value="SULFOTRANSFERASE SULT"/>
    <property type="match status" value="1"/>
</dbReference>
<evidence type="ECO:0000256" key="1">
    <source>
        <dbReference type="ARBA" id="ARBA00005771"/>
    </source>
</evidence>
<proteinExistence type="inferred from homology"/>